<evidence type="ECO:0000259" key="2">
    <source>
        <dbReference type="PROSITE" id="PS50965"/>
    </source>
</evidence>
<dbReference type="RefSeq" id="WP_282003610.1">
    <property type="nucleotide sequence ID" value="NZ_AP027151.1"/>
</dbReference>
<proteinExistence type="predicted"/>
<dbReference type="InterPro" id="IPR011528">
    <property type="entry name" value="NERD"/>
</dbReference>
<dbReference type="EMBL" id="AP027151">
    <property type="protein sequence ID" value="BDV42899.1"/>
    <property type="molecule type" value="Genomic_DNA"/>
</dbReference>
<gene>
    <name evidence="3" type="ORF">GURASL_18220</name>
</gene>
<protein>
    <recommendedName>
        <fullName evidence="2">NERD domain-containing protein</fullName>
    </recommendedName>
</protein>
<reference evidence="3 4" key="1">
    <citation type="submission" date="2022-12" db="EMBL/GenBank/DDBJ databases">
        <title>Polyphasic characterization of Geotalea uranireducens NIT-SL11 newly isolated from a complex of sewage sludge and microbially reduced graphene oxide.</title>
        <authorList>
            <person name="Xie L."/>
            <person name="Yoshida N."/>
            <person name="Meng L."/>
        </authorList>
    </citation>
    <scope>NUCLEOTIDE SEQUENCE [LARGE SCALE GENOMIC DNA]</scope>
    <source>
        <strain evidence="3 4">NIT-SL11</strain>
    </source>
</reference>
<dbReference type="Proteomes" id="UP001317705">
    <property type="component" value="Chromosome"/>
</dbReference>
<keyword evidence="4" id="KW-1185">Reference proteome</keyword>
<dbReference type="PROSITE" id="PS50965">
    <property type="entry name" value="NERD"/>
    <property type="match status" value="1"/>
</dbReference>
<feature type="region of interest" description="Disordered" evidence="1">
    <location>
        <begin position="241"/>
        <end position="262"/>
    </location>
</feature>
<feature type="domain" description="NERD" evidence="2">
    <location>
        <begin position="41"/>
        <end position="159"/>
    </location>
</feature>
<evidence type="ECO:0000313" key="4">
    <source>
        <dbReference type="Proteomes" id="UP001317705"/>
    </source>
</evidence>
<dbReference type="Pfam" id="PF08378">
    <property type="entry name" value="NERD"/>
    <property type="match status" value="1"/>
</dbReference>
<name>A0ABM8EL09_9BACT</name>
<sequence length="307" mass="34862">MILKSKDSRQEDIQELNRLLGLNLSAKQRFLVDRELKCLQSGDRNEQNSAYYLDFRYKDSANWAVIHDLRIEHRGRVAQIDHLLINRYLDVYVLESKNYYYGIKITPEGEFLVWNGKGYQAIESPIEQNARHIQALQLSIEDRNLAPRRLGFPIPINYRNVVLLAPTSKIIRPDKAPFDLSSVVKADAFVSYIEQIMDKKSIIEAPKIVGSDALRDFAEKLVRLHRPGTFDYATKFGVSEQQPAATTPAPQPEKGQPVPTAAGHKGCQQCGAAVDKKVVYFCTINKARFKGQVLCRECQKSLPGEEK</sequence>
<evidence type="ECO:0000313" key="3">
    <source>
        <dbReference type="EMBL" id="BDV42899.1"/>
    </source>
</evidence>
<accession>A0ABM8EL09</accession>
<evidence type="ECO:0000256" key="1">
    <source>
        <dbReference type="SAM" id="MobiDB-lite"/>
    </source>
</evidence>
<organism evidence="3 4">
    <name type="scientific">Geotalea uraniireducens</name>
    <dbReference type="NCBI Taxonomy" id="351604"/>
    <lineage>
        <taxon>Bacteria</taxon>
        <taxon>Pseudomonadati</taxon>
        <taxon>Thermodesulfobacteriota</taxon>
        <taxon>Desulfuromonadia</taxon>
        <taxon>Geobacterales</taxon>
        <taxon>Geobacteraceae</taxon>
        <taxon>Geotalea</taxon>
    </lineage>
</organism>